<dbReference type="EMBL" id="MLAE01000001">
    <property type="protein sequence ID" value="OOF79955.1"/>
    <property type="molecule type" value="Genomic_DNA"/>
</dbReference>
<evidence type="ECO:0000256" key="4">
    <source>
        <dbReference type="ARBA" id="ARBA00022553"/>
    </source>
</evidence>
<dbReference type="FunFam" id="3.30.565.10:FF:000010">
    <property type="entry name" value="Sensor histidine kinase RcsC"/>
    <property type="match status" value="1"/>
</dbReference>
<dbReference type="InterPro" id="IPR005467">
    <property type="entry name" value="His_kinase_dom"/>
</dbReference>
<dbReference type="InterPro" id="IPR008207">
    <property type="entry name" value="Sig_transdc_His_kin_Hpt_dom"/>
</dbReference>
<keyword evidence="4 12" id="KW-0597">Phosphoprotein</keyword>
<feature type="coiled-coil region" evidence="15">
    <location>
        <begin position="77"/>
        <end position="132"/>
    </location>
</feature>
<protein>
    <recommendedName>
        <fullName evidence="11">Aerobic respiration control sensor protein</fullName>
        <ecNumber evidence="11">2.7.13.3</ecNumber>
    </recommendedName>
</protein>
<feature type="transmembrane region" description="Helical" evidence="16">
    <location>
        <begin position="52"/>
        <end position="77"/>
    </location>
</feature>
<keyword evidence="11" id="KW-0997">Cell inner membrane</keyword>
<feature type="modified residue" description="Phosphohistidine" evidence="12 13">
    <location>
        <position position="554"/>
    </location>
</feature>
<dbReference type="Gene3D" id="3.40.50.2300">
    <property type="match status" value="1"/>
</dbReference>
<evidence type="ECO:0000256" key="15">
    <source>
        <dbReference type="SAM" id="Coils"/>
    </source>
</evidence>
<dbReference type="CDD" id="cd17546">
    <property type="entry name" value="REC_hyHK_CKI1_RcsC-like"/>
    <property type="match status" value="1"/>
</dbReference>
<dbReference type="RefSeq" id="WP_077585884.1">
    <property type="nucleotide sequence ID" value="NZ_MLAE01000001.1"/>
</dbReference>
<dbReference type="InterPro" id="IPR003594">
    <property type="entry name" value="HATPase_dom"/>
</dbReference>
<evidence type="ECO:0000256" key="6">
    <source>
        <dbReference type="ARBA" id="ARBA00022741"/>
    </source>
</evidence>
<dbReference type="PIRSF" id="PIRSF003182">
    <property type="entry name" value="ArcB"/>
    <property type="match status" value="1"/>
</dbReference>
<dbReference type="Gene3D" id="1.20.120.160">
    <property type="entry name" value="HPT domain"/>
    <property type="match status" value="1"/>
</dbReference>
<organism evidence="20 21">
    <name type="scientific">Rodentibacter caecimuris</name>
    <dbReference type="NCBI Taxonomy" id="1796644"/>
    <lineage>
        <taxon>Bacteria</taxon>
        <taxon>Pseudomonadati</taxon>
        <taxon>Pseudomonadota</taxon>
        <taxon>Gammaproteobacteria</taxon>
        <taxon>Pasteurellales</taxon>
        <taxon>Pasteurellaceae</taxon>
        <taxon>Rodentibacter</taxon>
    </lineage>
</organism>
<evidence type="ECO:0000256" key="9">
    <source>
        <dbReference type="ARBA" id="ARBA00023012"/>
    </source>
</evidence>
<reference evidence="21" key="1">
    <citation type="submission" date="2016-10" db="EMBL/GenBank/DDBJ databases">
        <title>Rodentibacter gen. nov. and new species.</title>
        <authorList>
            <person name="Christensen H."/>
        </authorList>
    </citation>
    <scope>NUCLEOTIDE SEQUENCE [LARGE SCALE GENOMIC DNA]</scope>
    <source>
        <strain evidence="21">Ppn152</strain>
    </source>
</reference>
<gene>
    <name evidence="20" type="ORF">BKG96_00010</name>
</gene>
<feature type="modified residue" description="Phosphohistidine; by autocatalysis" evidence="12">
    <location>
        <position position="131"/>
    </location>
</feature>
<comment type="caution">
    <text evidence="20">The sequence shown here is derived from an EMBL/GenBank/DDBJ whole genome shotgun (WGS) entry which is preliminary data.</text>
</comment>
<evidence type="ECO:0000256" key="7">
    <source>
        <dbReference type="ARBA" id="ARBA00022840"/>
    </source>
</evidence>
<dbReference type="SMART" id="SM00448">
    <property type="entry name" value="REC"/>
    <property type="match status" value="1"/>
</dbReference>
<dbReference type="InterPro" id="IPR014409">
    <property type="entry name" value="Sig_transdc_His_kin_hyb_ArcB"/>
</dbReference>
<dbReference type="GO" id="GO:0005524">
    <property type="term" value="F:ATP binding"/>
    <property type="evidence" value="ECO:0007669"/>
    <property type="project" value="UniProtKB-UniRule"/>
</dbReference>
<keyword evidence="9 11" id="KW-0902">Two-component regulatory system</keyword>
<name>A0A1V3KQS3_9PAST</name>
<evidence type="ECO:0000256" key="2">
    <source>
        <dbReference type="ARBA" id="ARBA00004651"/>
    </source>
</evidence>
<dbReference type="EC" id="2.7.13.3" evidence="11"/>
<dbReference type="SUPFAM" id="SSF47226">
    <property type="entry name" value="Histidine-containing phosphotransfer domain, HPT domain"/>
    <property type="match status" value="1"/>
</dbReference>
<evidence type="ECO:0000256" key="5">
    <source>
        <dbReference type="ARBA" id="ARBA00022692"/>
    </source>
</evidence>
<dbReference type="CDD" id="cd16922">
    <property type="entry name" value="HATPase_EvgS-ArcB-TorS-like"/>
    <property type="match status" value="1"/>
</dbReference>
<evidence type="ECO:0000313" key="20">
    <source>
        <dbReference type="EMBL" id="OOF79955.1"/>
    </source>
</evidence>
<comment type="subcellular location">
    <subcellularLocation>
        <location evidence="11">Cell inner membrane</location>
        <topology evidence="11">Multi-pass membrane protein</topology>
    </subcellularLocation>
    <subcellularLocation>
        <location evidence="2">Cell membrane</location>
        <topology evidence="2">Multi-pass membrane protein</topology>
    </subcellularLocation>
</comment>
<dbReference type="AlphaFoldDB" id="A0A1V3KQS3"/>
<dbReference type="InterPro" id="IPR011006">
    <property type="entry name" value="CheY-like_superfamily"/>
</dbReference>
<dbReference type="Gene3D" id="1.10.287.970">
    <property type="entry name" value="His Kinase A (phosphoacceptor) domain"/>
    <property type="match status" value="1"/>
</dbReference>
<dbReference type="InterPro" id="IPR027460">
    <property type="entry name" value="ArcB_TM_sf"/>
</dbReference>
<dbReference type="SUPFAM" id="SSF47384">
    <property type="entry name" value="Homodimeric domain of signal transducing histidine kinase"/>
    <property type="match status" value="1"/>
</dbReference>
<evidence type="ECO:0000259" key="17">
    <source>
        <dbReference type="PROSITE" id="PS50109"/>
    </source>
</evidence>
<dbReference type="PROSITE" id="PS50894">
    <property type="entry name" value="HPT"/>
    <property type="match status" value="1"/>
</dbReference>
<keyword evidence="3 11" id="KW-1003">Cell membrane</keyword>
<dbReference type="InterPro" id="IPR004358">
    <property type="entry name" value="Sig_transdc_His_kin-like_C"/>
</dbReference>
<dbReference type="Gene3D" id="1.10.287.130">
    <property type="match status" value="1"/>
</dbReference>
<dbReference type="GO" id="GO:0000155">
    <property type="term" value="F:phosphorelay sensor kinase activity"/>
    <property type="evidence" value="ECO:0007669"/>
    <property type="project" value="UniProtKB-UniRule"/>
</dbReference>
<evidence type="ECO:0000256" key="16">
    <source>
        <dbReference type="SAM" id="Phobius"/>
    </source>
</evidence>
<feature type="domain" description="HPt" evidence="19">
    <location>
        <begin position="510"/>
        <end position="608"/>
    </location>
</feature>
<keyword evidence="10 11" id="KW-0472">Membrane</keyword>
<evidence type="ECO:0000256" key="13">
    <source>
        <dbReference type="PROSITE-ProRule" id="PRU00110"/>
    </source>
</evidence>
<dbReference type="SMART" id="SM00388">
    <property type="entry name" value="HisKA"/>
    <property type="match status" value="1"/>
</dbReference>
<keyword evidence="11" id="KW-0808">Transferase</keyword>
<dbReference type="PROSITE" id="PS50109">
    <property type="entry name" value="HIS_KIN"/>
    <property type="match status" value="1"/>
</dbReference>
<dbReference type="Pfam" id="PF00072">
    <property type="entry name" value="Response_reg"/>
    <property type="match status" value="1"/>
</dbReference>
<dbReference type="PANTHER" id="PTHR45339:SF1">
    <property type="entry name" value="HYBRID SIGNAL TRANSDUCTION HISTIDINE KINASE J"/>
    <property type="match status" value="1"/>
</dbReference>
<dbReference type="SMART" id="SM00073">
    <property type="entry name" value="HPT"/>
    <property type="match status" value="1"/>
</dbReference>
<evidence type="ECO:0000256" key="10">
    <source>
        <dbReference type="ARBA" id="ARBA00023136"/>
    </source>
</evidence>
<sequence length="613" mass="69826">MKNFKYFAQRYVDWVIKLGRVRFSLLGLFILAVLALSAQILLSLFITNQIDWMVLVRSIIFGLLTAPFVIYFLTLLVEQLERSRLDLSKTVLRLRNEVSERIIAEKKLSIALDKLEKNNREKSSLLATISHELRTPLNGIIGLSHILLDDLLSEQQRNYLKTINLSAVNLGHIFSDIIDLDKFDTKRLKLNLEPINLNELLNDIQNFAILMVEPKNLKFVLEVEPHLPDLLYLDRARLSQILLNLIGNAVKFTEKGTIKLTIQALEKDIYRFSVSDTGIGIAQCEQDNIFKMYYRVKENTNRSSGSGIGLAISKNLALLMKGDIQVESQLGQGSTFDLTIYAKEAHPINHYEPIQPLNLSVLLVEDIELNVLVAKSVLEKLGHCVDVAMNGKDAIKLFERNTYDIILLDIKLPDMSGFDIAAYLRKKYEDGIYDFLPPLVAFTANVMQSEEEYQSKGMDSVLRKPLALDELKRCFYHFFGEGNIKSVDSKAVEKQSSYQSLNLELIELLGKTQTERNLVLFKQMMPAYLQELNEAFKVYLSDHTADQSVADVAHKIKGAAGSVGLSRLQQLAEKMQCNQEEGWNDNIENWLRELNSDWQVNVKELEDYLNSIG</sequence>
<dbReference type="PANTHER" id="PTHR45339">
    <property type="entry name" value="HYBRID SIGNAL TRANSDUCTION HISTIDINE KINASE J"/>
    <property type="match status" value="1"/>
</dbReference>
<dbReference type="GO" id="GO:0005886">
    <property type="term" value="C:plasma membrane"/>
    <property type="evidence" value="ECO:0007669"/>
    <property type="project" value="UniProtKB-SubCell"/>
</dbReference>
<dbReference type="Proteomes" id="UP000189114">
    <property type="component" value="Unassembled WGS sequence"/>
</dbReference>
<keyword evidence="8 16" id="KW-1133">Transmembrane helix</keyword>
<evidence type="ECO:0000259" key="19">
    <source>
        <dbReference type="PROSITE" id="PS50894"/>
    </source>
</evidence>
<keyword evidence="11" id="KW-0805">Transcription regulation</keyword>
<dbReference type="SMART" id="SM00387">
    <property type="entry name" value="HATPase_c"/>
    <property type="match status" value="1"/>
</dbReference>
<feature type="modified residue" description="4-aspartylphosphate" evidence="12 14">
    <location>
        <position position="409"/>
    </location>
</feature>
<keyword evidence="5 16" id="KW-0812">Transmembrane</keyword>
<dbReference type="InterPro" id="IPR036641">
    <property type="entry name" value="HPT_dom_sf"/>
</dbReference>
<dbReference type="SUPFAM" id="SSF52172">
    <property type="entry name" value="CheY-like"/>
    <property type="match status" value="1"/>
</dbReference>
<dbReference type="Pfam" id="PF02518">
    <property type="entry name" value="HATPase_c"/>
    <property type="match status" value="1"/>
</dbReference>
<feature type="domain" description="Response regulatory" evidence="18">
    <location>
        <begin position="360"/>
        <end position="479"/>
    </location>
</feature>
<evidence type="ECO:0000256" key="1">
    <source>
        <dbReference type="ARBA" id="ARBA00000085"/>
    </source>
</evidence>
<dbReference type="InterPro" id="IPR036097">
    <property type="entry name" value="HisK_dim/P_sf"/>
</dbReference>
<keyword evidence="11" id="KW-0804">Transcription</keyword>
<dbReference type="Gene3D" id="3.30.565.10">
    <property type="entry name" value="Histidine kinase-like ATPase, C-terminal domain"/>
    <property type="match status" value="1"/>
</dbReference>
<dbReference type="InterPro" id="IPR001789">
    <property type="entry name" value="Sig_transdc_resp-reg_receiver"/>
</dbReference>
<feature type="transmembrane region" description="Helical" evidence="16">
    <location>
        <begin position="21"/>
        <end position="46"/>
    </location>
</feature>
<dbReference type="InterPro" id="IPR036890">
    <property type="entry name" value="HATPase_C_sf"/>
</dbReference>
<dbReference type="PRINTS" id="PR00344">
    <property type="entry name" value="BCTRLSENSOR"/>
</dbReference>
<evidence type="ECO:0000256" key="8">
    <source>
        <dbReference type="ARBA" id="ARBA00022989"/>
    </source>
</evidence>
<dbReference type="Pfam" id="PF01627">
    <property type="entry name" value="Hpt"/>
    <property type="match status" value="1"/>
</dbReference>
<evidence type="ECO:0000313" key="21">
    <source>
        <dbReference type="Proteomes" id="UP000189114"/>
    </source>
</evidence>
<evidence type="ECO:0000256" key="11">
    <source>
        <dbReference type="PIRNR" id="PIRNR003182"/>
    </source>
</evidence>
<keyword evidence="6 11" id="KW-0547">Nucleotide-binding</keyword>
<dbReference type="CDD" id="cd00082">
    <property type="entry name" value="HisKA"/>
    <property type="match status" value="1"/>
</dbReference>
<evidence type="ECO:0000256" key="3">
    <source>
        <dbReference type="ARBA" id="ARBA00022475"/>
    </source>
</evidence>
<keyword evidence="15" id="KW-0175">Coiled coil</keyword>
<dbReference type="InterPro" id="IPR040642">
    <property type="entry name" value="HKR_ArcB_TM"/>
</dbReference>
<dbReference type="Pfam" id="PF18415">
    <property type="entry name" value="HKR_ArcB_TM"/>
    <property type="match status" value="1"/>
</dbReference>
<evidence type="ECO:0000256" key="14">
    <source>
        <dbReference type="PROSITE-ProRule" id="PRU00169"/>
    </source>
</evidence>
<comment type="catalytic activity">
    <reaction evidence="1 11">
        <text>ATP + protein L-histidine = ADP + protein N-phospho-L-histidine.</text>
        <dbReference type="EC" id="2.7.13.3"/>
    </reaction>
</comment>
<evidence type="ECO:0000259" key="18">
    <source>
        <dbReference type="PROSITE" id="PS50110"/>
    </source>
</evidence>
<feature type="domain" description="Histidine kinase" evidence="17">
    <location>
        <begin position="128"/>
        <end position="344"/>
    </location>
</feature>
<accession>A0A1V3KQS3</accession>
<dbReference type="SUPFAM" id="SSF55874">
    <property type="entry name" value="ATPase domain of HSP90 chaperone/DNA topoisomerase II/histidine kinase"/>
    <property type="match status" value="1"/>
</dbReference>
<evidence type="ECO:0000256" key="12">
    <source>
        <dbReference type="PIRSR" id="PIRSR003182-50"/>
    </source>
</evidence>
<proteinExistence type="predicted"/>
<keyword evidence="11 20" id="KW-0418">Kinase</keyword>
<dbReference type="CDD" id="cd00088">
    <property type="entry name" value="HPT"/>
    <property type="match status" value="1"/>
</dbReference>
<dbReference type="PROSITE" id="PS50110">
    <property type="entry name" value="RESPONSE_REGULATORY"/>
    <property type="match status" value="1"/>
</dbReference>
<dbReference type="InterPro" id="IPR003661">
    <property type="entry name" value="HisK_dim/P_dom"/>
</dbReference>
<dbReference type="Pfam" id="PF00512">
    <property type="entry name" value="HisKA"/>
    <property type="match status" value="1"/>
</dbReference>
<keyword evidence="7 11" id="KW-0067">ATP-binding</keyword>
<comment type="PTM">
    <text evidence="12">Activation requires a sequential transfer of a phosphate group from a His in the primary transmitter domain, to an Asp in the receiver domain and to a His in the secondary transmitter domain.</text>
</comment>